<evidence type="ECO:0000256" key="1">
    <source>
        <dbReference type="ARBA" id="ARBA00010165"/>
    </source>
</evidence>
<name>A0ABY8QSK1_9MICO</name>
<accession>A0ABY8QSK1</accession>
<protein>
    <submittedName>
        <fullName evidence="6">S-methyl-5-thioribose kinase</fullName>
        <ecNumber evidence="6">2.7.1.100</ecNumber>
    </submittedName>
</protein>
<gene>
    <name evidence="6" type="primary">mtnK</name>
    <name evidence="6" type="ORF">LWF01_17245</name>
</gene>
<sequence>MSAPRQLSTETVADYLRVVPELACRIDPEALTSIDEVGDGNLNLVFIVRDSAGSSLVLKQSLPHVRTDPSWEMTRERSAREARVLSVHQRLDAEHVPALLHFDHANYVLALEDLSDHAVWRAELNEGRIHPQAATEIGRYVARTAFGSSVFGLDTAEHKKQIAQGINPELSQITEDLVFTEPFIEHPHNSVLPGNAPDVAALRADTLAIRAIGEAKLAFMTRAESLLHGDLHTGSVFVRACDGKPASVRAFDSEFGAYGPTGFDLGALWANLLIAAARAAALGDSDRAARLTQLPVDLMDAFEDEFSSLWPDRVDPRVWSHDTLRQFLDRVRTDAAVFAGAKAIRRIVGFAKVADIETLDERRREVAARGVLRAARELLVSGSADGISRTDAGEEVAMKTTRSLEILLECADGESRGTAAR</sequence>
<dbReference type="RefSeq" id="WP_349638604.1">
    <property type="nucleotide sequence ID" value="NZ_CP090958.1"/>
</dbReference>
<evidence type="ECO:0000313" key="6">
    <source>
        <dbReference type="EMBL" id="WGW11811.1"/>
    </source>
</evidence>
<dbReference type="Proteomes" id="UP001209083">
    <property type="component" value="Chromosome"/>
</dbReference>
<dbReference type="NCBIfam" id="TIGR01767">
    <property type="entry name" value="MTRK"/>
    <property type="match status" value="1"/>
</dbReference>
<organism evidence="6 7">
    <name type="scientific">Saxibacter everestensis</name>
    <dbReference type="NCBI Taxonomy" id="2909229"/>
    <lineage>
        <taxon>Bacteria</taxon>
        <taxon>Bacillati</taxon>
        <taxon>Actinomycetota</taxon>
        <taxon>Actinomycetes</taxon>
        <taxon>Micrococcales</taxon>
        <taxon>Brevibacteriaceae</taxon>
        <taxon>Saxibacter</taxon>
    </lineage>
</organism>
<proteinExistence type="inferred from homology"/>
<dbReference type="PANTHER" id="PTHR34273">
    <property type="entry name" value="METHYLTHIORIBOSE KINASE"/>
    <property type="match status" value="1"/>
</dbReference>
<dbReference type="InterPro" id="IPR011009">
    <property type="entry name" value="Kinase-like_dom_sf"/>
</dbReference>
<dbReference type="SUPFAM" id="SSF56112">
    <property type="entry name" value="Protein kinase-like (PK-like)"/>
    <property type="match status" value="1"/>
</dbReference>
<evidence type="ECO:0000256" key="4">
    <source>
        <dbReference type="ARBA" id="ARBA00022777"/>
    </source>
</evidence>
<dbReference type="EC" id="2.7.1.100" evidence="6"/>
<keyword evidence="4 6" id="KW-0418">Kinase</keyword>
<evidence type="ECO:0000313" key="7">
    <source>
        <dbReference type="Proteomes" id="UP001209083"/>
    </source>
</evidence>
<keyword evidence="5" id="KW-0067">ATP-binding</keyword>
<dbReference type="Gene3D" id="3.30.200.20">
    <property type="entry name" value="Phosphorylase Kinase, domain 1"/>
    <property type="match status" value="1"/>
</dbReference>
<keyword evidence="7" id="KW-1185">Reference proteome</keyword>
<dbReference type="Gene3D" id="3.90.1200.10">
    <property type="match status" value="1"/>
</dbReference>
<evidence type="ECO:0000256" key="2">
    <source>
        <dbReference type="ARBA" id="ARBA00022679"/>
    </source>
</evidence>
<comment type="similarity">
    <text evidence="1">Belongs to the methylthioribose kinase family.</text>
</comment>
<evidence type="ECO:0000256" key="3">
    <source>
        <dbReference type="ARBA" id="ARBA00022741"/>
    </source>
</evidence>
<dbReference type="PIRSF" id="PIRSF031134">
    <property type="entry name" value="MTRK"/>
    <property type="match status" value="1"/>
</dbReference>
<reference evidence="6 7" key="1">
    <citation type="submission" date="2023-05" db="EMBL/GenBank/DDBJ databases">
        <title>Lithophilousrod everest ZFBP1038 complete genpme.</title>
        <authorList>
            <person name="Tian M."/>
        </authorList>
    </citation>
    <scope>NUCLEOTIDE SEQUENCE [LARGE SCALE GENOMIC DNA]</scope>
    <source>
        <strain evidence="6 7">ZFBP1038</strain>
    </source>
</reference>
<dbReference type="PANTHER" id="PTHR34273:SF2">
    <property type="entry name" value="METHYLTHIORIBOSE KINASE"/>
    <property type="match status" value="1"/>
</dbReference>
<dbReference type="EMBL" id="CP090958">
    <property type="protein sequence ID" value="WGW11811.1"/>
    <property type="molecule type" value="Genomic_DNA"/>
</dbReference>
<evidence type="ECO:0000256" key="5">
    <source>
        <dbReference type="ARBA" id="ARBA00022840"/>
    </source>
</evidence>
<keyword evidence="2 6" id="KW-0808">Transferase</keyword>
<dbReference type="GO" id="GO:0046522">
    <property type="term" value="F:S-methyl-5-thioribose kinase activity"/>
    <property type="evidence" value="ECO:0007669"/>
    <property type="project" value="UniProtKB-EC"/>
</dbReference>
<keyword evidence="3" id="KW-0547">Nucleotide-binding</keyword>
<dbReference type="InterPro" id="IPR009212">
    <property type="entry name" value="Methylthioribose_kinase"/>
</dbReference>